<evidence type="ECO:0000313" key="2">
    <source>
        <dbReference type="Proteomes" id="UP000551709"/>
    </source>
</evidence>
<dbReference type="EMBL" id="CP096255">
    <property type="protein sequence ID" value="UPT89193.1"/>
    <property type="molecule type" value="Genomic_DNA"/>
</dbReference>
<dbReference type="Proteomes" id="UP000551709">
    <property type="component" value="Chromosome"/>
</dbReference>
<gene>
    <name evidence="1" type="ORF">HAP41_0000009540</name>
</gene>
<proteinExistence type="predicted"/>
<name>A0A8T5VPP0_9BRAD</name>
<dbReference type="Gene3D" id="1.10.10.60">
    <property type="entry name" value="Homeodomain-like"/>
    <property type="match status" value="1"/>
</dbReference>
<evidence type="ECO:0000313" key="1">
    <source>
        <dbReference type="EMBL" id="UPT89193.1"/>
    </source>
</evidence>
<sequence length="272" mass="30107">MIKRKAKATLAPTGKDGTGRRPGRPQAAEAGDIGRAVILRAALRMTKTVPLQDLSIVSVARTMKVTPALIHYYIGGRDSLTSGTMNLFYEELIRKWPQETDTWQAGLLAAAKAMYDHFLLYSGVAAYCASNGQFRVFQLLKEGEHDYGVEMLERFIGRVKVAGLSGERTGIYAHLFGDFIINTAYGGSLNMFPSSHRKFIQGKQKSLDPREFPNIAYVRSSPVQIDAATAFEETCHLFLLSISAELSGQKPKFMLPQIDREVQGRGARRSSN</sequence>
<dbReference type="InterPro" id="IPR009057">
    <property type="entry name" value="Homeodomain-like_sf"/>
</dbReference>
<protein>
    <submittedName>
        <fullName evidence="1">Uncharacterized protein</fullName>
    </submittedName>
</protein>
<reference evidence="1" key="2">
    <citation type="submission" date="2022-04" db="EMBL/GenBank/DDBJ databases">
        <authorList>
            <person name="Bromfield E.S.P."/>
            <person name="Cloutier S."/>
        </authorList>
    </citation>
    <scope>NUCLEOTIDE SEQUENCE</scope>
    <source>
        <strain evidence="1">1S5</strain>
    </source>
</reference>
<dbReference type="RefSeq" id="WP_166103172.1">
    <property type="nucleotide sequence ID" value="NZ_CP096255.1"/>
</dbReference>
<dbReference type="Gene3D" id="1.10.357.10">
    <property type="entry name" value="Tetracycline Repressor, domain 2"/>
    <property type="match status" value="1"/>
</dbReference>
<organism evidence="1 2">
    <name type="scientific">Bradyrhizobium barranii subsp. apii</name>
    <dbReference type="NCBI Taxonomy" id="2819348"/>
    <lineage>
        <taxon>Bacteria</taxon>
        <taxon>Pseudomonadati</taxon>
        <taxon>Pseudomonadota</taxon>
        <taxon>Alphaproteobacteria</taxon>
        <taxon>Hyphomicrobiales</taxon>
        <taxon>Nitrobacteraceae</taxon>
        <taxon>Bradyrhizobium</taxon>
        <taxon>Bradyrhizobium barranii</taxon>
    </lineage>
</organism>
<dbReference type="SUPFAM" id="SSF46689">
    <property type="entry name" value="Homeodomain-like"/>
    <property type="match status" value="1"/>
</dbReference>
<accession>A0A8T5VPP0</accession>
<reference evidence="1" key="1">
    <citation type="journal article" date="2017" name="Syst. Appl. Microbiol.">
        <title>Soybeans inoculated with root zone soils of Canadian native legumes harbour diverse and novel Bradyrhizobium spp. that possess agricultural potential.</title>
        <authorList>
            <person name="Bromfield E.S.P."/>
            <person name="Cloutier S."/>
            <person name="Tambong J.T."/>
            <person name="Tran Thi T.V."/>
        </authorList>
    </citation>
    <scope>NUCLEOTIDE SEQUENCE</scope>
    <source>
        <strain evidence="1">1S5</strain>
    </source>
</reference>
<dbReference type="AlphaFoldDB" id="A0A8T5VPP0"/>